<comment type="caution">
    <text evidence="2">The sequence shown here is derived from an EMBL/GenBank/DDBJ whole genome shotgun (WGS) entry which is preliminary data.</text>
</comment>
<feature type="chain" id="PRO_5040803162" description="Secreted protein" evidence="1">
    <location>
        <begin position="24"/>
        <end position="84"/>
    </location>
</feature>
<gene>
    <name evidence="2" type="ORF">C8J55DRAFT_529482</name>
</gene>
<sequence>MGVFLYLLALSLLHLFTKSSVAAVQSVLHVLFLPTPFKFLSQTIRNQPKAKNNSLIDHRVIRSTQTWCVRRVCCGEVEGTLSHL</sequence>
<keyword evidence="1" id="KW-0732">Signal</keyword>
<reference evidence="2" key="2">
    <citation type="journal article" date="2023" name="Proc. Natl. Acad. Sci. U.S.A.">
        <title>A global phylogenomic analysis of the shiitake genus Lentinula.</title>
        <authorList>
            <person name="Sierra-Patev S."/>
            <person name="Min B."/>
            <person name="Naranjo-Ortiz M."/>
            <person name="Looney B."/>
            <person name="Konkel Z."/>
            <person name="Slot J.C."/>
            <person name="Sakamoto Y."/>
            <person name="Steenwyk J.L."/>
            <person name="Rokas A."/>
            <person name="Carro J."/>
            <person name="Camarero S."/>
            <person name="Ferreira P."/>
            <person name="Molpeceres G."/>
            <person name="Ruiz-Duenas F.J."/>
            <person name="Serrano A."/>
            <person name="Henrissat B."/>
            <person name="Drula E."/>
            <person name="Hughes K.W."/>
            <person name="Mata J.L."/>
            <person name="Ishikawa N.K."/>
            <person name="Vargas-Isla R."/>
            <person name="Ushijima S."/>
            <person name="Smith C.A."/>
            <person name="Donoghue J."/>
            <person name="Ahrendt S."/>
            <person name="Andreopoulos W."/>
            <person name="He G."/>
            <person name="LaButti K."/>
            <person name="Lipzen A."/>
            <person name="Ng V."/>
            <person name="Riley R."/>
            <person name="Sandor L."/>
            <person name="Barry K."/>
            <person name="Martinez A.T."/>
            <person name="Xiao Y."/>
            <person name="Gibbons J.G."/>
            <person name="Terashima K."/>
            <person name="Grigoriev I.V."/>
            <person name="Hibbett D."/>
        </authorList>
    </citation>
    <scope>NUCLEOTIDE SEQUENCE</scope>
    <source>
        <strain evidence="2">Sp2 HRB7682 ss15</strain>
    </source>
</reference>
<evidence type="ECO:0000313" key="3">
    <source>
        <dbReference type="Proteomes" id="UP001150238"/>
    </source>
</evidence>
<proteinExistence type="predicted"/>
<evidence type="ECO:0000313" key="2">
    <source>
        <dbReference type="EMBL" id="KAJ4464886.1"/>
    </source>
</evidence>
<evidence type="ECO:0000256" key="1">
    <source>
        <dbReference type="SAM" id="SignalP"/>
    </source>
</evidence>
<dbReference type="EMBL" id="JANVFS010000055">
    <property type="protein sequence ID" value="KAJ4464886.1"/>
    <property type="molecule type" value="Genomic_DNA"/>
</dbReference>
<feature type="signal peptide" evidence="1">
    <location>
        <begin position="1"/>
        <end position="23"/>
    </location>
</feature>
<accession>A0A9W8ZSV3</accession>
<dbReference type="Proteomes" id="UP001150238">
    <property type="component" value="Unassembled WGS sequence"/>
</dbReference>
<protein>
    <recommendedName>
        <fullName evidence="4">Secreted protein</fullName>
    </recommendedName>
</protein>
<evidence type="ECO:0008006" key="4">
    <source>
        <dbReference type="Google" id="ProtNLM"/>
    </source>
</evidence>
<reference evidence="2" key="1">
    <citation type="submission" date="2022-08" db="EMBL/GenBank/DDBJ databases">
        <authorList>
            <consortium name="DOE Joint Genome Institute"/>
            <person name="Min B."/>
            <person name="Riley R."/>
            <person name="Sierra-Patev S."/>
            <person name="Naranjo-Ortiz M."/>
            <person name="Looney B."/>
            <person name="Konkel Z."/>
            <person name="Slot J.C."/>
            <person name="Sakamoto Y."/>
            <person name="Steenwyk J.L."/>
            <person name="Rokas A."/>
            <person name="Carro J."/>
            <person name="Camarero S."/>
            <person name="Ferreira P."/>
            <person name="Molpeceres G."/>
            <person name="Ruiz-Duenas F.J."/>
            <person name="Serrano A."/>
            <person name="Henrissat B."/>
            <person name="Drula E."/>
            <person name="Hughes K.W."/>
            <person name="Mata J.L."/>
            <person name="Ishikawa N.K."/>
            <person name="Vargas-Isla R."/>
            <person name="Ushijima S."/>
            <person name="Smith C.A."/>
            <person name="Ahrendt S."/>
            <person name="Andreopoulos W."/>
            <person name="He G."/>
            <person name="Labutti K."/>
            <person name="Lipzen A."/>
            <person name="Ng V."/>
            <person name="Sandor L."/>
            <person name="Barry K."/>
            <person name="Martinez A.T."/>
            <person name="Xiao Y."/>
            <person name="Gibbons J.G."/>
            <person name="Terashima K."/>
            <person name="Hibbett D.S."/>
            <person name="Grigoriev I.V."/>
        </authorList>
    </citation>
    <scope>NUCLEOTIDE SEQUENCE</scope>
    <source>
        <strain evidence="2">Sp2 HRB7682 ss15</strain>
    </source>
</reference>
<dbReference type="AlphaFoldDB" id="A0A9W8ZSV3"/>
<name>A0A9W8ZSV3_9AGAR</name>
<organism evidence="2 3">
    <name type="scientific">Lentinula lateritia</name>
    <dbReference type="NCBI Taxonomy" id="40482"/>
    <lineage>
        <taxon>Eukaryota</taxon>
        <taxon>Fungi</taxon>
        <taxon>Dikarya</taxon>
        <taxon>Basidiomycota</taxon>
        <taxon>Agaricomycotina</taxon>
        <taxon>Agaricomycetes</taxon>
        <taxon>Agaricomycetidae</taxon>
        <taxon>Agaricales</taxon>
        <taxon>Marasmiineae</taxon>
        <taxon>Omphalotaceae</taxon>
        <taxon>Lentinula</taxon>
    </lineage>
</organism>